<reference evidence="2 3" key="1">
    <citation type="submission" date="2018-06" db="EMBL/GenBank/DDBJ databases">
        <title>Extensive metabolic versatility and redundancy in microbially diverse, dynamic hydrothermal sediments.</title>
        <authorList>
            <person name="Dombrowski N."/>
            <person name="Teske A."/>
            <person name="Baker B.J."/>
        </authorList>
    </citation>
    <scope>NUCLEOTIDE SEQUENCE [LARGE SCALE GENOMIC DNA]</scope>
    <source>
        <strain evidence="2">B7_G13</strain>
    </source>
</reference>
<sequence length="98" mass="11688">MGLENSIFRPRRMIDACLIERYLGTREKKRTTPAFYLSQKIEGKTNLEYIKKTKVAKVKKKTEAWREYSLLMQRIVSLNRRIERLLRELGKSQVEVRG</sequence>
<dbReference type="AlphaFoldDB" id="A0A662D3Q5"/>
<evidence type="ECO:0000313" key="3">
    <source>
        <dbReference type="Proteomes" id="UP000277457"/>
    </source>
</evidence>
<feature type="coiled-coil region" evidence="1">
    <location>
        <begin position="68"/>
        <end position="95"/>
    </location>
</feature>
<proteinExistence type="predicted"/>
<evidence type="ECO:0000313" key="2">
    <source>
        <dbReference type="EMBL" id="RLE07458.1"/>
    </source>
</evidence>
<dbReference type="EMBL" id="QMPY01000093">
    <property type="protein sequence ID" value="RLE07458.1"/>
    <property type="molecule type" value="Genomic_DNA"/>
</dbReference>
<keyword evidence="1" id="KW-0175">Coiled coil</keyword>
<dbReference type="Proteomes" id="UP000277457">
    <property type="component" value="Unassembled WGS sequence"/>
</dbReference>
<organism evidence="2 3">
    <name type="scientific">Aerophobetes bacterium</name>
    <dbReference type="NCBI Taxonomy" id="2030807"/>
    <lineage>
        <taxon>Bacteria</taxon>
        <taxon>Candidatus Aerophobota</taxon>
    </lineage>
</organism>
<gene>
    <name evidence="2" type="ORF">DRZ78_02965</name>
</gene>
<comment type="caution">
    <text evidence="2">The sequence shown here is derived from an EMBL/GenBank/DDBJ whole genome shotgun (WGS) entry which is preliminary data.</text>
</comment>
<protein>
    <submittedName>
        <fullName evidence="2">Uncharacterized protein</fullName>
    </submittedName>
</protein>
<accession>A0A662D3Q5</accession>
<evidence type="ECO:0000256" key="1">
    <source>
        <dbReference type="SAM" id="Coils"/>
    </source>
</evidence>
<name>A0A662D3Q5_UNCAE</name>